<gene>
    <name evidence="2" type="ORF">SMN809_LOCUS84954</name>
</gene>
<feature type="transmembrane region" description="Helical" evidence="1">
    <location>
        <begin position="15"/>
        <end position="35"/>
    </location>
</feature>
<comment type="caution">
    <text evidence="2">The sequence shown here is derived from an EMBL/GenBank/DDBJ whole genome shotgun (WGS) entry which is preliminary data.</text>
</comment>
<dbReference type="Proteomes" id="UP000676336">
    <property type="component" value="Unassembled WGS sequence"/>
</dbReference>
<feature type="non-terminal residue" evidence="2">
    <location>
        <position position="1"/>
    </location>
</feature>
<organism evidence="2 3">
    <name type="scientific">Rotaria magnacalcarata</name>
    <dbReference type="NCBI Taxonomy" id="392030"/>
    <lineage>
        <taxon>Eukaryota</taxon>
        <taxon>Metazoa</taxon>
        <taxon>Spiralia</taxon>
        <taxon>Gnathifera</taxon>
        <taxon>Rotifera</taxon>
        <taxon>Eurotatoria</taxon>
        <taxon>Bdelloidea</taxon>
        <taxon>Philodinida</taxon>
        <taxon>Philodinidae</taxon>
        <taxon>Rotaria</taxon>
    </lineage>
</organism>
<reference evidence="2" key="1">
    <citation type="submission" date="2021-02" db="EMBL/GenBank/DDBJ databases">
        <authorList>
            <person name="Nowell W R."/>
        </authorList>
    </citation>
    <scope>NUCLEOTIDE SEQUENCE</scope>
</reference>
<proteinExistence type="predicted"/>
<evidence type="ECO:0000313" key="2">
    <source>
        <dbReference type="EMBL" id="CAF5226774.1"/>
    </source>
</evidence>
<dbReference type="AlphaFoldDB" id="A0A8S3KFY5"/>
<evidence type="ECO:0000313" key="3">
    <source>
        <dbReference type="Proteomes" id="UP000676336"/>
    </source>
</evidence>
<name>A0A8S3KFY5_9BILA</name>
<sequence length="94" mass="10897">NDENIIHRERLTTRIYIFSLIDFLILVGIAAGLVVRTANKIEYLPSQSKFVYFAKVYSNTLTCPCSKIEIAYETFVKTHANFQQICSRQFITQE</sequence>
<keyword evidence="1" id="KW-1133">Transmembrane helix</keyword>
<dbReference type="EMBL" id="CAJOBI010362336">
    <property type="protein sequence ID" value="CAF5226774.1"/>
    <property type="molecule type" value="Genomic_DNA"/>
</dbReference>
<accession>A0A8S3KFY5</accession>
<protein>
    <submittedName>
        <fullName evidence="2">Uncharacterized protein</fullName>
    </submittedName>
</protein>
<keyword evidence="1" id="KW-0812">Transmembrane</keyword>
<evidence type="ECO:0000256" key="1">
    <source>
        <dbReference type="SAM" id="Phobius"/>
    </source>
</evidence>
<keyword evidence="1" id="KW-0472">Membrane</keyword>